<accession>A0ACC1Y8R8</accession>
<organism evidence="1 2">
    <name type="scientific">Melia azedarach</name>
    <name type="common">Chinaberry tree</name>
    <dbReference type="NCBI Taxonomy" id="155640"/>
    <lineage>
        <taxon>Eukaryota</taxon>
        <taxon>Viridiplantae</taxon>
        <taxon>Streptophyta</taxon>
        <taxon>Embryophyta</taxon>
        <taxon>Tracheophyta</taxon>
        <taxon>Spermatophyta</taxon>
        <taxon>Magnoliopsida</taxon>
        <taxon>eudicotyledons</taxon>
        <taxon>Gunneridae</taxon>
        <taxon>Pentapetalae</taxon>
        <taxon>rosids</taxon>
        <taxon>malvids</taxon>
        <taxon>Sapindales</taxon>
        <taxon>Meliaceae</taxon>
        <taxon>Melia</taxon>
    </lineage>
</organism>
<sequence>MEQVGDVRYEPTTSYTSPITNIEEDSPPSFLNERNEKRTRSLQDLYEVTERLDNLTLFFLFVECEPMSFTEAIQDEKWKNAMDEEIKVIVKNDTWELVSLPKGNKVIRVKWVYKAKQNSNGEIERYKARLVVKGYSQRADIDYDEVFAPIARLETIRLIISLAAQNKWKIHQMDVKSVFLNGVLEE</sequence>
<evidence type="ECO:0000313" key="2">
    <source>
        <dbReference type="Proteomes" id="UP001164539"/>
    </source>
</evidence>
<dbReference type="Proteomes" id="UP001164539">
    <property type="component" value="Chromosome 5"/>
</dbReference>
<proteinExistence type="predicted"/>
<gene>
    <name evidence="1" type="ORF">OWV82_010603</name>
</gene>
<name>A0ACC1Y8R8_MELAZ</name>
<evidence type="ECO:0000313" key="1">
    <source>
        <dbReference type="EMBL" id="KAJ4718980.1"/>
    </source>
</evidence>
<keyword evidence="2" id="KW-1185">Reference proteome</keyword>
<reference evidence="1 2" key="1">
    <citation type="journal article" date="2023" name="Science">
        <title>Complex scaffold remodeling in plant triterpene biosynthesis.</title>
        <authorList>
            <person name="De La Pena R."/>
            <person name="Hodgson H."/>
            <person name="Liu J.C."/>
            <person name="Stephenson M.J."/>
            <person name="Martin A.C."/>
            <person name="Owen C."/>
            <person name="Harkess A."/>
            <person name="Leebens-Mack J."/>
            <person name="Jimenez L.E."/>
            <person name="Osbourn A."/>
            <person name="Sattely E.S."/>
        </authorList>
    </citation>
    <scope>NUCLEOTIDE SEQUENCE [LARGE SCALE GENOMIC DNA]</scope>
    <source>
        <strain evidence="2">cv. JPN11</strain>
        <tissue evidence="1">Leaf</tissue>
    </source>
</reference>
<protein>
    <submittedName>
        <fullName evidence="1">Retrovirus-related Pol polyprotein from transposon TNT 1-94</fullName>
    </submittedName>
</protein>
<dbReference type="EMBL" id="CM051398">
    <property type="protein sequence ID" value="KAJ4718980.1"/>
    <property type="molecule type" value="Genomic_DNA"/>
</dbReference>
<comment type="caution">
    <text evidence="1">The sequence shown here is derived from an EMBL/GenBank/DDBJ whole genome shotgun (WGS) entry which is preliminary data.</text>
</comment>